<sequence>MENTTAVDVADGLDELEKKALLLVAEAVDIIKIEVGIEKYRVDDSRKERQVKKPRVHECRSNEELQVGNLLEKPPSCYLNESKEAVVQFAKFMIWAMKDHTNMYNLLIGKSPDYNGHSSGTFLMNLLELIMKEEAAKKTQLTGPDLELHIQNATEMVPAFSRNGHEVYMDVKTWIKNSYETHMKTVVGRYMEMNCMSPSFKSFGTGWLTSVYNARSILWEDSPFQRRSPFKTVAAVELQSDEDLLVN</sequence>
<dbReference type="EMBL" id="OA883465">
    <property type="protein sequence ID" value="CAD7278978.1"/>
    <property type="molecule type" value="Genomic_DNA"/>
</dbReference>
<keyword evidence="2" id="KW-1185">Reference proteome</keyword>
<gene>
    <name evidence="1" type="ORF">NMOB1V02_LOCUS6667</name>
</gene>
<proteinExistence type="predicted"/>
<dbReference type="AlphaFoldDB" id="A0A7R9BRS1"/>
<organism evidence="1">
    <name type="scientific">Notodromas monacha</name>
    <dbReference type="NCBI Taxonomy" id="399045"/>
    <lineage>
        <taxon>Eukaryota</taxon>
        <taxon>Metazoa</taxon>
        <taxon>Ecdysozoa</taxon>
        <taxon>Arthropoda</taxon>
        <taxon>Crustacea</taxon>
        <taxon>Oligostraca</taxon>
        <taxon>Ostracoda</taxon>
        <taxon>Podocopa</taxon>
        <taxon>Podocopida</taxon>
        <taxon>Cypridocopina</taxon>
        <taxon>Cypridoidea</taxon>
        <taxon>Cyprididae</taxon>
        <taxon>Notodromas</taxon>
    </lineage>
</organism>
<accession>A0A7R9BRS1</accession>
<dbReference type="EMBL" id="CAJPEX010001428">
    <property type="protein sequence ID" value="CAG0919130.1"/>
    <property type="molecule type" value="Genomic_DNA"/>
</dbReference>
<evidence type="ECO:0000313" key="2">
    <source>
        <dbReference type="Proteomes" id="UP000678499"/>
    </source>
</evidence>
<name>A0A7R9BRS1_9CRUS</name>
<reference evidence="1" key="1">
    <citation type="submission" date="2020-11" db="EMBL/GenBank/DDBJ databases">
        <authorList>
            <person name="Tran Van P."/>
        </authorList>
    </citation>
    <scope>NUCLEOTIDE SEQUENCE</scope>
</reference>
<protein>
    <submittedName>
        <fullName evidence="1">Uncharacterized protein</fullName>
    </submittedName>
</protein>
<dbReference type="Proteomes" id="UP000678499">
    <property type="component" value="Unassembled WGS sequence"/>
</dbReference>
<evidence type="ECO:0000313" key="1">
    <source>
        <dbReference type="EMBL" id="CAD7278978.1"/>
    </source>
</evidence>